<sequence length="148" mass="15506">MRSPLAAALLLTSSASLALGQGFYESCFRTWELGYHHNSNFVVARCPSTPASSAPAPPPNNTAVPAAGGNVTSAIDLLDCLKNTEGVLEPGRLGHAFYSCQDCVASTTDATISCQCRNSHNDYLPTSLDLDTVITNNNGILGCFDLPG</sequence>
<reference evidence="4" key="1">
    <citation type="journal article" date="2015" name="BMC Genomics">
        <title>Genomic and transcriptomic analysis of the endophytic fungus Pestalotiopsis fici reveals its lifestyle and high potential for synthesis of natural products.</title>
        <authorList>
            <person name="Wang X."/>
            <person name="Zhang X."/>
            <person name="Liu L."/>
            <person name="Xiang M."/>
            <person name="Wang W."/>
            <person name="Sun X."/>
            <person name="Che Y."/>
            <person name="Guo L."/>
            <person name="Liu G."/>
            <person name="Guo L."/>
            <person name="Wang C."/>
            <person name="Yin W.B."/>
            <person name="Stadler M."/>
            <person name="Zhang X."/>
            <person name="Liu X."/>
        </authorList>
    </citation>
    <scope>NUCLEOTIDE SEQUENCE [LARGE SCALE GENOMIC DNA]</scope>
    <source>
        <strain evidence="4">W106-1 / CGMCC3.15140</strain>
    </source>
</reference>
<feature type="domain" description="Cyanovirin-N" evidence="2">
    <location>
        <begin position="68"/>
        <end position="141"/>
    </location>
</feature>
<keyword evidence="4" id="KW-1185">Reference proteome</keyword>
<dbReference type="Gene3D" id="2.30.60.10">
    <property type="entry name" value="Cyanovirin-N"/>
    <property type="match status" value="1"/>
</dbReference>
<dbReference type="SUPFAM" id="SSF51322">
    <property type="entry name" value="Cyanovirin-N"/>
    <property type="match status" value="1"/>
</dbReference>
<name>W3X566_PESFW</name>
<dbReference type="AlphaFoldDB" id="W3X566"/>
<dbReference type="OMA" id="NSHNDYL"/>
<evidence type="ECO:0000313" key="3">
    <source>
        <dbReference type="EMBL" id="ETS80321.1"/>
    </source>
</evidence>
<protein>
    <recommendedName>
        <fullName evidence="2">Cyanovirin-N domain-containing protein</fullName>
    </recommendedName>
</protein>
<accession>W3X566</accession>
<evidence type="ECO:0000313" key="4">
    <source>
        <dbReference type="Proteomes" id="UP000030651"/>
    </source>
</evidence>
<dbReference type="Pfam" id="PF08881">
    <property type="entry name" value="CVNH"/>
    <property type="match status" value="1"/>
</dbReference>
<keyword evidence="1" id="KW-0732">Signal</keyword>
<dbReference type="EMBL" id="KI912113">
    <property type="protein sequence ID" value="ETS80321.1"/>
    <property type="molecule type" value="Genomic_DNA"/>
</dbReference>
<dbReference type="Proteomes" id="UP000030651">
    <property type="component" value="Unassembled WGS sequence"/>
</dbReference>
<feature type="signal peptide" evidence="1">
    <location>
        <begin position="1"/>
        <end position="20"/>
    </location>
</feature>
<evidence type="ECO:0000256" key="1">
    <source>
        <dbReference type="SAM" id="SignalP"/>
    </source>
</evidence>
<dbReference type="InterPro" id="IPR011058">
    <property type="entry name" value="Cyanovirin-N"/>
</dbReference>
<dbReference type="HOGENOM" id="CLU_1759452_0_0_1"/>
<dbReference type="InParanoid" id="W3X566"/>
<dbReference type="InterPro" id="IPR036673">
    <property type="entry name" value="Cyanovirin-N_sf"/>
</dbReference>
<dbReference type="RefSeq" id="XP_007834622.1">
    <property type="nucleotide sequence ID" value="XM_007836431.1"/>
</dbReference>
<evidence type="ECO:0000259" key="2">
    <source>
        <dbReference type="Pfam" id="PF08881"/>
    </source>
</evidence>
<gene>
    <name evidence="3" type="ORF">PFICI_07850</name>
</gene>
<dbReference type="KEGG" id="pfy:PFICI_07850"/>
<dbReference type="OrthoDB" id="4672515at2759"/>
<dbReference type="GeneID" id="19272863"/>
<feature type="chain" id="PRO_5004834624" description="Cyanovirin-N domain-containing protein" evidence="1">
    <location>
        <begin position="21"/>
        <end position="148"/>
    </location>
</feature>
<organism evidence="3 4">
    <name type="scientific">Pestalotiopsis fici (strain W106-1 / CGMCC3.15140)</name>
    <dbReference type="NCBI Taxonomy" id="1229662"/>
    <lineage>
        <taxon>Eukaryota</taxon>
        <taxon>Fungi</taxon>
        <taxon>Dikarya</taxon>
        <taxon>Ascomycota</taxon>
        <taxon>Pezizomycotina</taxon>
        <taxon>Sordariomycetes</taxon>
        <taxon>Xylariomycetidae</taxon>
        <taxon>Amphisphaeriales</taxon>
        <taxon>Sporocadaceae</taxon>
        <taxon>Pestalotiopsis</taxon>
    </lineage>
</organism>
<proteinExistence type="predicted"/>